<dbReference type="InterPro" id="IPR012340">
    <property type="entry name" value="NA-bd_OB-fold"/>
</dbReference>
<dbReference type="AlphaFoldDB" id="A0A175YG20"/>
<evidence type="ECO:0000259" key="2">
    <source>
        <dbReference type="Pfam" id="PF02721"/>
    </source>
</evidence>
<dbReference type="Pfam" id="PF02721">
    <property type="entry name" value="DUF223"/>
    <property type="match status" value="1"/>
</dbReference>
<reference evidence="3" key="2">
    <citation type="submission" date="2022-03" db="EMBL/GenBank/DDBJ databases">
        <title>Draft title - Genomic analysis of global carrot germplasm unveils the trajectory of domestication and the origin of high carotenoid orange carrot.</title>
        <authorList>
            <person name="Iorizzo M."/>
            <person name="Ellison S."/>
            <person name="Senalik D."/>
            <person name="Macko-Podgorni A."/>
            <person name="Grzebelus D."/>
            <person name="Bostan H."/>
            <person name="Rolling W."/>
            <person name="Curaba J."/>
            <person name="Simon P."/>
        </authorList>
    </citation>
    <scope>NUCLEOTIDE SEQUENCE</scope>
    <source>
        <tissue evidence="3">Leaf</tissue>
    </source>
</reference>
<dbReference type="Gramene" id="KZM82317">
    <property type="protein sequence ID" value="KZM82317"/>
    <property type="gene ID" value="DCAR_029815"/>
</dbReference>
<sequence length="1094" mass="126195">MEISYLHDLQLHQEEILNLGVAVTRKWAETDSAERVHGMNLIIVDKYVTTTSMADNHMHCWIPSDLVNTLAKKFVEGGHYVITDFPVQPYNQKNHCFDAEIHIVLHNNTIITDMQGSNIDIPKDVFHFTSVKTVDLKPMEPVNGPAYEKHIYLDFYLIDLIDRVPVRFWDHFALQLQKGMTENRRKPSIITISSCKIMKNQYNGENTIRNVKATRMFLNHQSDRDTVLRKRFMKIKKMEFITHSPITKLNSSTIKWTIKARAQAVWKGITRDSKEFRGLNILFVDDSRTRIHGFIAAKLAPMFEKEIMEGEIYQITNFTVQDYTGLEFNRCVRFEKHIFFSHYTKMEICNTDVNVTLFDQLARAFKEAMKNRETGNTVVILSSAKIGKFQGDLNLTNYPSTRFYINPDHPAVKRLLKRSKDKTFLVEKEVKLTQLEKAKVNCKVAVKKIQEHLNWFFYVCTKCNVELDVVDGRYKCTGCSRFFPWPQKRFRLFALCYDKTGVLPLMFADREIRRLTGKMVFDVELHLTEEEEGKFPVLLKNLLNKEYDLTISINEDNISKNNEVYEVCDIQIDLQETAGNMKDVDHMSEDAEDDNDNPVMDAETEGSHNISKEISLPTMHNKEKKVQAAGVSSQKASFKRGKAIKIKKEKNATKQKKTVNEGDDSMLETKKKGRKLIEVISESEDEDMTLNNYKKKTDFNCLSELSAGSFSWKIKVRIVRNWKGVSTSGDGWKGDCRMHAFVPGKVYEEHEAKLKDGNICIISNFTIKEYDTSEKFRFVNHDKQIILTNFSQIEQLDHEDGLIKKNMFDFFDLSQLELISDKNTSLTDVVGIIEKDTPLGDLINRFGKKQKQVKFNIVDGRTSVNVCFWDAMAEEYNQAIEDNSKQYEVANVTATKFYINYEDESVATLGKMYAQGKFSKYDFVNHVKQKNVTLVLADIKKLPIEYAEEIHVVAEDKTGEIDILLLDREIGTIFNLAVIDFDEEVIQNKKVPHIIKALENQKFGIKLLIKDTNVLKQLDTYYATGIYACSSNENRPEGEILTPHSTIPTTVTLGNTEESGPSYHIEDFSDPNIKSPEVDMRPKRKKKLTKKYCD</sequence>
<dbReference type="EMBL" id="CP093351">
    <property type="protein sequence ID" value="WOH15092.1"/>
    <property type="molecule type" value="Genomic_DNA"/>
</dbReference>
<feature type="compositionally biased region" description="Basic residues" evidence="1">
    <location>
        <begin position="1082"/>
        <end position="1094"/>
    </location>
</feature>
<feature type="domain" description="Replication protein A 70 kDa DNA-binding subunit B/D first OB fold" evidence="2">
    <location>
        <begin position="243"/>
        <end position="346"/>
    </location>
</feature>
<dbReference type="Proteomes" id="UP000077755">
    <property type="component" value="Chromosome 9"/>
</dbReference>
<dbReference type="Gene3D" id="2.40.50.140">
    <property type="entry name" value="Nucleic acid-binding proteins"/>
    <property type="match status" value="7"/>
</dbReference>
<reference evidence="3" key="1">
    <citation type="journal article" date="2016" name="Nat. Genet.">
        <title>A high-quality carrot genome assembly provides new insights into carotenoid accumulation and asterid genome evolution.</title>
        <authorList>
            <person name="Iorizzo M."/>
            <person name="Ellison S."/>
            <person name="Senalik D."/>
            <person name="Zeng P."/>
            <person name="Satapoomin P."/>
            <person name="Huang J."/>
            <person name="Bowman M."/>
            <person name="Iovene M."/>
            <person name="Sanseverino W."/>
            <person name="Cavagnaro P."/>
            <person name="Yildiz M."/>
            <person name="Macko-Podgorni A."/>
            <person name="Moranska E."/>
            <person name="Grzebelus E."/>
            <person name="Grzebelus D."/>
            <person name="Ashrafi H."/>
            <person name="Zheng Z."/>
            <person name="Cheng S."/>
            <person name="Spooner D."/>
            <person name="Van Deynze A."/>
            <person name="Simon P."/>
        </authorList>
    </citation>
    <scope>NUCLEOTIDE SEQUENCE</scope>
    <source>
        <tissue evidence="3">Leaf</tissue>
    </source>
</reference>
<evidence type="ECO:0000256" key="1">
    <source>
        <dbReference type="SAM" id="MobiDB-lite"/>
    </source>
</evidence>
<dbReference type="InterPro" id="IPR003871">
    <property type="entry name" value="RFA1B/D_OB_1st"/>
</dbReference>
<name>A0A175YG20_DAUCS</name>
<organism evidence="3 4">
    <name type="scientific">Daucus carota subsp. sativus</name>
    <name type="common">Carrot</name>
    <dbReference type="NCBI Taxonomy" id="79200"/>
    <lineage>
        <taxon>Eukaryota</taxon>
        <taxon>Viridiplantae</taxon>
        <taxon>Streptophyta</taxon>
        <taxon>Embryophyta</taxon>
        <taxon>Tracheophyta</taxon>
        <taxon>Spermatophyta</taxon>
        <taxon>Magnoliopsida</taxon>
        <taxon>eudicotyledons</taxon>
        <taxon>Gunneridae</taxon>
        <taxon>Pentapetalae</taxon>
        <taxon>asterids</taxon>
        <taxon>campanulids</taxon>
        <taxon>Apiales</taxon>
        <taxon>Apiaceae</taxon>
        <taxon>Apioideae</taxon>
        <taxon>Scandiceae</taxon>
        <taxon>Daucinae</taxon>
        <taxon>Daucus</taxon>
        <taxon>Daucus sect. Daucus</taxon>
    </lineage>
</organism>
<evidence type="ECO:0000313" key="3">
    <source>
        <dbReference type="EMBL" id="WOH15092.1"/>
    </source>
</evidence>
<proteinExistence type="predicted"/>
<accession>A0A175YG20</accession>
<evidence type="ECO:0000313" key="4">
    <source>
        <dbReference type="Proteomes" id="UP000077755"/>
    </source>
</evidence>
<keyword evidence="4" id="KW-1185">Reference proteome</keyword>
<protein>
    <recommendedName>
        <fullName evidence="2">Replication protein A 70 kDa DNA-binding subunit B/D first OB fold domain-containing protein</fullName>
    </recommendedName>
</protein>
<dbReference type="SUPFAM" id="SSF50249">
    <property type="entry name" value="Nucleic acid-binding proteins"/>
    <property type="match status" value="4"/>
</dbReference>
<dbReference type="PANTHER" id="PTHR47165:SF4">
    <property type="entry name" value="OS03G0429900 PROTEIN"/>
    <property type="match status" value="1"/>
</dbReference>
<feature type="region of interest" description="Disordered" evidence="1">
    <location>
        <begin position="1058"/>
        <end position="1094"/>
    </location>
</feature>
<dbReference type="PANTHER" id="PTHR47165">
    <property type="entry name" value="OS03G0429900 PROTEIN"/>
    <property type="match status" value="1"/>
</dbReference>
<gene>
    <name evidence="3" type="ORF">DCAR_0934629</name>
</gene>